<keyword evidence="2" id="KW-1185">Reference proteome</keyword>
<accession>A0ABD2P8N2</accession>
<dbReference type="Proteomes" id="UP001516400">
    <property type="component" value="Unassembled WGS sequence"/>
</dbReference>
<protein>
    <submittedName>
        <fullName evidence="1">Uncharacterized protein</fullName>
    </submittedName>
</protein>
<comment type="caution">
    <text evidence="1">The sequence shown here is derived from an EMBL/GenBank/DDBJ whole genome shotgun (WGS) entry which is preliminary data.</text>
</comment>
<sequence length="63" mass="6922">MEQGDVYASNGEQHQFNVDVESVTMESLQRSISCQTEIVTDGAYEDLGFFFGNLNCHDGLSSA</sequence>
<dbReference type="EMBL" id="JABFTP020000185">
    <property type="protein sequence ID" value="KAL3287066.1"/>
    <property type="molecule type" value="Genomic_DNA"/>
</dbReference>
<organism evidence="1 2">
    <name type="scientific">Cryptolaemus montrouzieri</name>
    <dbReference type="NCBI Taxonomy" id="559131"/>
    <lineage>
        <taxon>Eukaryota</taxon>
        <taxon>Metazoa</taxon>
        <taxon>Ecdysozoa</taxon>
        <taxon>Arthropoda</taxon>
        <taxon>Hexapoda</taxon>
        <taxon>Insecta</taxon>
        <taxon>Pterygota</taxon>
        <taxon>Neoptera</taxon>
        <taxon>Endopterygota</taxon>
        <taxon>Coleoptera</taxon>
        <taxon>Polyphaga</taxon>
        <taxon>Cucujiformia</taxon>
        <taxon>Coccinelloidea</taxon>
        <taxon>Coccinellidae</taxon>
        <taxon>Scymninae</taxon>
        <taxon>Scymnini</taxon>
        <taxon>Cryptolaemus</taxon>
    </lineage>
</organism>
<dbReference type="AlphaFoldDB" id="A0ABD2P8N2"/>
<feature type="non-terminal residue" evidence="1">
    <location>
        <position position="63"/>
    </location>
</feature>
<name>A0ABD2P8N2_9CUCU</name>
<evidence type="ECO:0000313" key="2">
    <source>
        <dbReference type="Proteomes" id="UP001516400"/>
    </source>
</evidence>
<proteinExistence type="predicted"/>
<evidence type="ECO:0000313" key="1">
    <source>
        <dbReference type="EMBL" id="KAL3287066.1"/>
    </source>
</evidence>
<reference evidence="1 2" key="1">
    <citation type="journal article" date="2021" name="BMC Biol.">
        <title>Horizontally acquired antibacterial genes associated with adaptive radiation of ladybird beetles.</title>
        <authorList>
            <person name="Li H.S."/>
            <person name="Tang X.F."/>
            <person name="Huang Y.H."/>
            <person name="Xu Z.Y."/>
            <person name="Chen M.L."/>
            <person name="Du X.Y."/>
            <person name="Qiu B.Y."/>
            <person name="Chen P.T."/>
            <person name="Zhang W."/>
            <person name="Slipinski A."/>
            <person name="Escalona H.E."/>
            <person name="Waterhouse R.M."/>
            <person name="Zwick A."/>
            <person name="Pang H."/>
        </authorList>
    </citation>
    <scope>NUCLEOTIDE SEQUENCE [LARGE SCALE GENOMIC DNA]</scope>
    <source>
        <strain evidence="1">SYSU2018</strain>
    </source>
</reference>
<gene>
    <name evidence="1" type="ORF">HHI36_001555</name>
</gene>